<dbReference type="Pfam" id="PF13354">
    <property type="entry name" value="Beta-lactamase2"/>
    <property type="match status" value="2"/>
</dbReference>
<dbReference type="Gene3D" id="3.40.710.10">
    <property type="entry name" value="DD-peptidase/beta-lactamase superfamily"/>
    <property type="match status" value="2"/>
</dbReference>
<dbReference type="InterPro" id="IPR012338">
    <property type="entry name" value="Beta-lactam/transpept-like"/>
</dbReference>
<evidence type="ECO:0000313" key="3">
    <source>
        <dbReference type="Proteomes" id="UP001501666"/>
    </source>
</evidence>
<dbReference type="PANTHER" id="PTHR35333:SF3">
    <property type="entry name" value="BETA-LACTAMASE-TYPE TRANSPEPTIDASE FOLD CONTAINING PROTEIN"/>
    <property type="match status" value="1"/>
</dbReference>
<feature type="domain" description="Beta-lactamase class A catalytic" evidence="1">
    <location>
        <begin position="18"/>
        <end position="251"/>
    </location>
</feature>
<dbReference type="EMBL" id="BAAATE010000021">
    <property type="protein sequence ID" value="GAA2680792.1"/>
    <property type="molecule type" value="Genomic_DNA"/>
</dbReference>
<dbReference type="InterPro" id="IPR045155">
    <property type="entry name" value="Beta-lactam_cat"/>
</dbReference>
<comment type="caution">
    <text evidence="2">The sequence shown here is derived from an EMBL/GenBank/DDBJ whole genome shotgun (WGS) entry which is preliminary data.</text>
</comment>
<keyword evidence="3" id="KW-1185">Reference proteome</keyword>
<dbReference type="PANTHER" id="PTHR35333">
    <property type="entry name" value="BETA-LACTAMASE"/>
    <property type="match status" value="1"/>
</dbReference>
<reference evidence="3" key="1">
    <citation type="journal article" date="2019" name="Int. J. Syst. Evol. Microbiol.">
        <title>The Global Catalogue of Microorganisms (GCM) 10K type strain sequencing project: providing services to taxonomists for standard genome sequencing and annotation.</title>
        <authorList>
            <consortium name="The Broad Institute Genomics Platform"/>
            <consortium name="The Broad Institute Genome Sequencing Center for Infectious Disease"/>
            <person name="Wu L."/>
            <person name="Ma J."/>
        </authorList>
    </citation>
    <scope>NUCLEOTIDE SEQUENCE [LARGE SCALE GENOMIC DNA]</scope>
    <source>
        <strain evidence="3">JCM 6835</strain>
    </source>
</reference>
<evidence type="ECO:0000313" key="2">
    <source>
        <dbReference type="EMBL" id="GAA2680792.1"/>
    </source>
</evidence>
<organism evidence="2 3">
    <name type="scientific">Nonomuraea recticatena</name>
    <dbReference type="NCBI Taxonomy" id="46178"/>
    <lineage>
        <taxon>Bacteria</taxon>
        <taxon>Bacillati</taxon>
        <taxon>Actinomycetota</taxon>
        <taxon>Actinomycetes</taxon>
        <taxon>Streptosporangiales</taxon>
        <taxon>Streptosporangiaceae</taxon>
        <taxon>Nonomuraea</taxon>
    </lineage>
</organism>
<feature type="domain" description="Beta-lactamase class A catalytic" evidence="1">
    <location>
        <begin position="326"/>
        <end position="570"/>
    </location>
</feature>
<dbReference type="InterPro" id="IPR000871">
    <property type="entry name" value="Beta-lactam_class-A"/>
</dbReference>
<sequence length="602" mass="64804">MKEQVEQVLGPLGARAWVHAVDLDTGSEVGYGEYGLVALASVFKVPVLVDLFRRFGDGRLSPAERLDVPASGRSAGPTGLSVMADPIELSLRDLAYWMMSVSDNAATDILVGLLGVDAINATLRELGLTRTRVDGTCDDLYQTMYEDVPEGAGPEAMRAARAVDPERTQHSGTPREVTRLLAAIWRDEAAGPGECAEMRRILGLQAWPHRLRAGFTEPGARVSAKTGTLPFWRNEAGVVEVDGGRYAVAVFLRTEDHRYRQPAADACVGTLGRLAVDHLRSSDELVWSADHLRSRRSGARRPGTVRAATPEAIQEQASRLGAEIWLHARDLDTGESVGIGENTPLVTASVFKVPVALELARQSAAGEIDLTQRVTVPAEGKVPSPYGLAAHRDHVVVSYRDLAQLMMVISDNVATDLVLDRVGKDRVAALLAELGLEGTAVPQNCAEILGTVAEDLGEAYGDDERELVAVPLERLRTLRALDPAQTCRTTPEEITRLLAGIWREEAAAPQACALVRGWMGAQIWPHRLSSGFPGDDVVISGKTGTLPLIRNEAGVLEFRDGGRYAVGVFTRAADPTPNAPHLDALIGWAAAEAVAQLRGERH</sequence>
<dbReference type="SUPFAM" id="SSF56601">
    <property type="entry name" value="beta-lactamase/transpeptidase-like"/>
    <property type="match status" value="2"/>
</dbReference>
<dbReference type="Proteomes" id="UP001501666">
    <property type="component" value="Unassembled WGS sequence"/>
</dbReference>
<accession>A0ABP6F044</accession>
<name>A0ABP6F044_9ACTN</name>
<protein>
    <recommendedName>
        <fullName evidence="1">Beta-lactamase class A catalytic domain-containing protein</fullName>
    </recommendedName>
</protein>
<gene>
    <name evidence="2" type="ORF">GCM10010412_065220</name>
</gene>
<evidence type="ECO:0000259" key="1">
    <source>
        <dbReference type="Pfam" id="PF13354"/>
    </source>
</evidence>
<dbReference type="RefSeq" id="WP_346151745.1">
    <property type="nucleotide sequence ID" value="NZ_BAAATE010000021.1"/>
</dbReference>
<proteinExistence type="predicted"/>